<dbReference type="RefSeq" id="WP_329774754.1">
    <property type="nucleotide sequence ID" value="NZ_JAYDYW010000005.1"/>
</dbReference>
<feature type="chain" id="PRO_5046906024" evidence="1">
    <location>
        <begin position="22"/>
        <end position="257"/>
    </location>
</feature>
<gene>
    <name evidence="3" type="ORF">SNR37_002877</name>
</gene>
<name>A0ABU7G227_9ALTE</name>
<feature type="domain" description="YMGG-like Gly-zipper" evidence="2">
    <location>
        <begin position="33"/>
        <end position="78"/>
    </location>
</feature>
<evidence type="ECO:0000256" key="1">
    <source>
        <dbReference type="SAM" id="SignalP"/>
    </source>
</evidence>
<evidence type="ECO:0000313" key="4">
    <source>
        <dbReference type="Proteomes" id="UP001310248"/>
    </source>
</evidence>
<comment type="caution">
    <text evidence="3">The sequence shown here is derived from an EMBL/GenBank/DDBJ whole genome shotgun (WGS) entry which is preliminary data.</text>
</comment>
<evidence type="ECO:0000259" key="2">
    <source>
        <dbReference type="Pfam" id="PF13441"/>
    </source>
</evidence>
<proteinExistence type="predicted"/>
<protein>
    <submittedName>
        <fullName evidence="3">Glycine zipper domain-containing protein</fullName>
    </submittedName>
</protein>
<dbReference type="Proteomes" id="UP001310248">
    <property type="component" value="Unassembled WGS sequence"/>
</dbReference>
<dbReference type="EMBL" id="JAYDYW010000005">
    <property type="protein sequence ID" value="MEE1673454.1"/>
    <property type="molecule type" value="Genomic_DNA"/>
</dbReference>
<dbReference type="InterPro" id="IPR027367">
    <property type="entry name" value="Gly-zipper_YMGG"/>
</dbReference>
<dbReference type="Pfam" id="PF13441">
    <property type="entry name" value="Gly-zipper_YMGG"/>
    <property type="match status" value="1"/>
</dbReference>
<organism evidence="3 4">
    <name type="scientific">Agarivorans aestuarii</name>
    <dbReference type="NCBI Taxonomy" id="1563703"/>
    <lineage>
        <taxon>Bacteria</taxon>
        <taxon>Pseudomonadati</taxon>
        <taxon>Pseudomonadota</taxon>
        <taxon>Gammaproteobacteria</taxon>
        <taxon>Alteromonadales</taxon>
        <taxon>Alteromonadaceae</taxon>
        <taxon>Agarivorans</taxon>
    </lineage>
</organism>
<keyword evidence="1" id="KW-0732">Signal</keyword>
<dbReference type="PROSITE" id="PS51257">
    <property type="entry name" value="PROKAR_LIPOPROTEIN"/>
    <property type="match status" value="1"/>
</dbReference>
<accession>A0ABU7G227</accession>
<evidence type="ECO:0000313" key="3">
    <source>
        <dbReference type="EMBL" id="MEE1673454.1"/>
    </source>
</evidence>
<keyword evidence="4" id="KW-1185">Reference proteome</keyword>
<reference evidence="4" key="1">
    <citation type="submission" date="2023-07" db="EMBL/GenBank/DDBJ databases">
        <title>Draft genome sequence of Agarivorans aestuarii strain ZMCS4, a CAZymes producing bacteria isolated from the marine brown algae Clodostephus spongiosus.</title>
        <authorList>
            <person name="Lorente B."/>
            <person name="Cabral C."/>
            <person name="Frias J."/>
            <person name="Faria J."/>
            <person name="Toubarro D."/>
        </authorList>
    </citation>
    <scope>NUCLEOTIDE SEQUENCE [LARGE SCALE GENOMIC DNA]</scope>
    <source>
        <strain evidence="4">ZMCS4</strain>
    </source>
</reference>
<feature type="signal peptide" evidence="1">
    <location>
        <begin position="1"/>
        <end position="21"/>
    </location>
</feature>
<sequence length="257" mass="27134">MNKIGSSISVVLLASTMLAGCASTDGEPDPNQGMKTGAVGGALLGLVMGAVTGDAELAVKGAAVGAAAGGASGALRDYENSHENRRTDVTAEAIAQPNTVIMNGDNATANQGEHLNKLLGQWQVNVWAINPDGSTIEAQGLARGKMLESDAATVELEQLEVAGENVDLQASTTISYNQQQGHQLSVSASNLENDVVYAGEFQAGMNRFSYYPLSQVTTANMRMELRVVSPQLWIVETYSQQGSEEKMIQSYRFSKMG</sequence>